<name>A0A1E5IGY0_ENDTX</name>
<dbReference type="Proteomes" id="UP000095237">
    <property type="component" value="Unassembled WGS sequence"/>
</dbReference>
<keyword evidence="1" id="KW-0489">Methyltransferase</keyword>
<evidence type="ECO:0000259" key="3">
    <source>
        <dbReference type="Pfam" id="PF01555"/>
    </source>
</evidence>
<protein>
    <recommendedName>
        <fullName evidence="3">DNA methylase N-4/N-6 domain-containing protein</fullName>
    </recommendedName>
</protein>
<keyword evidence="2" id="KW-0808">Transferase</keyword>
<dbReference type="SUPFAM" id="SSF53335">
    <property type="entry name" value="S-adenosyl-L-methionine-dependent methyltransferases"/>
    <property type="match status" value="1"/>
</dbReference>
<sequence length="65" mass="7227">MEDFKVQVGYTILDPFVGSGTSSLVCKRKDINSIGFDILAMSKIDNGTKISDIRRSLKPLLLFAY</sequence>
<dbReference type="AlphaFoldDB" id="A0A1E5IGY0"/>
<dbReference type="GO" id="GO:0008170">
    <property type="term" value="F:N-methyltransferase activity"/>
    <property type="evidence" value="ECO:0007669"/>
    <property type="project" value="InterPro"/>
</dbReference>
<dbReference type="InterPro" id="IPR029063">
    <property type="entry name" value="SAM-dependent_MTases_sf"/>
</dbReference>
<dbReference type="GO" id="GO:0032259">
    <property type="term" value="P:methylation"/>
    <property type="evidence" value="ECO:0007669"/>
    <property type="project" value="UniProtKB-KW"/>
</dbReference>
<dbReference type="EMBL" id="LNVX01000568">
    <property type="protein sequence ID" value="OEG69762.1"/>
    <property type="molecule type" value="Genomic_DNA"/>
</dbReference>
<dbReference type="InterPro" id="IPR002941">
    <property type="entry name" value="DNA_methylase_N4/N6"/>
</dbReference>
<dbReference type="Pfam" id="PF01555">
    <property type="entry name" value="N6_N4_Mtase"/>
    <property type="match status" value="1"/>
</dbReference>
<evidence type="ECO:0000313" key="5">
    <source>
        <dbReference type="Proteomes" id="UP000095237"/>
    </source>
</evidence>
<dbReference type="GO" id="GO:0003677">
    <property type="term" value="F:DNA binding"/>
    <property type="evidence" value="ECO:0007669"/>
    <property type="project" value="InterPro"/>
</dbReference>
<evidence type="ECO:0000256" key="1">
    <source>
        <dbReference type="ARBA" id="ARBA00022603"/>
    </source>
</evidence>
<gene>
    <name evidence="4" type="ORF">ATZ36_07585</name>
</gene>
<proteinExistence type="predicted"/>
<comment type="caution">
    <text evidence="4">The sequence shown here is derived from an EMBL/GenBank/DDBJ whole genome shotgun (WGS) entry which is preliminary data.</text>
</comment>
<feature type="domain" description="DNA methylase N-4/N-6" evidence="3">
    <location>
        <begin position="9"/>
        <end position="38"/>
    </location>
</feature>
<reference evidence="4 5" key="1">
    <citation type="submission" date="2015-11" db="EMBL/GenBank/DDBJ databases">
        <title>Evidence for parallel genomic evolution in an endosymbiosis of termite gut flagellates.</title>
        <authorList>
            <person name="Zheng H."/>
        </authorList>
    </citation>
    <scope>NUCLEOTIDE SEQUENCE [LARGE SCALE GENOMIC DNA]</scope>
    <source>
        <strain evidence="4 5">CET450</strain>
    </source>
</reference>
<keyword evidence="5" id="KW-1185">Reference proteome</keyword>
<organism evidence="4 5">
    <name type="scientific">Endomicrobium trichonymphae</name>
    <dbReference type="NCBI Taxonomy" id="1408204"/>
    <lineage>
        <taxon>Bacteria</taxon>
        <taxon>Pseudomonadati</taxon>
        <taxon>Elusimicrobiota</taxon>
        <taxon>Endomicrobiia</taxon>
        <taxon>Endomicrobiales</taxon>
        <taxon>Endomicrobiaceae</taxon>
        <taxon>Candidatus Endomicrobiellum</taxon>
    </lineage>
</organism>
<accession>A0A1E5IGY0</accession>
<dbReference type="Gene3D" id="3.40.50.150">
    <property type="entry name" value="Vaccinia Virus protein VP39"/>
    <property type="match status" value="1"/>
</dbReference>
<evidence type="ECO:0000256" key="2">
    <source>
        <dbReference type="ARBA" id="ARBA00022679"/>
    </source>
</evidence>
<evidence type="ECO:0000313" key="4">
    <source>
        <dbReference type="EMBL" id="OEG69762.1"/>
    </source>
</evidence>